<evidence type="ECO:0000259" key="2">
    <source>
        <dbReference type="PROSITE" id="PS51301"/>
    </source>
</evidence>
<reference evidence="3" key="2">
    <citation type="journal article" date="2021" name="PeerJ">
        <title>Extensive microbial diversity within the chicken gut microbiome revealed by metagenomics and culture.</title>
        <authorList>
            <person name="Gilroy R."/>
            <person name="Ravi A."/>
            <person name="Getino M."/>
            <person name="Pursley I."/>
            <person name="Horton D.L."/>
            <person name="Alikhan N.F."/>
            <person name="Baker D."/>
            <person name="Gharbi K."/>
            <person name="Hall N."/>
            <person name="Watson M."/>
            <person name="Adriaenssens E.M."/>
            <person name="Foster-Nyarko E."/>
            <person name="Jarju S."/>
            <person name="Secka A."/>
            <person name="Antonio M."/>
            <person name="Oren A."/>
            <person name="Chaudhuri R.R."/>
            <person name="La Ragione R."/>
            <person name="Hildebrand F."/>
            <person name="Pallen M.J."/>
        </authorList>
    </citation>
    <scope>NUCLEOTIDE SEQUENCE</scope>
    <source>
        <strain evidence="3">CHK181-108</strain>
    </source>
</reference>
<comment type="caution">
    <text evidence="3">The sequence shown here is derived from an EMBL/GenBank/DDBJ whole genome shotgun (WGS) entry which is preliminary data.</text>
</comment>
<dbReference type="AlphaFoldDB" id="A0A9D1H3H7"/>
<sequence length="286" mass="32887">MKNAKINANGTEIRVMGDVVNESAYISLTDIAKYKNHDNAFIVVANWMRSYSTISFLGLWEQLHNQNFKPIEFDRFRAEAGDNAFTLTPQQWIKATDATGIVSKSGRYGGTYAHTDIAFEFASWISPEFKLYIIKDYQRLKKDESNRLSTGWDVKRELSKINYRIHTDAVKEFLIAPTLSPWEMTCTYASEADILNMALFGKTASQWRSENGISGKTPNIRDFASAEELVVLINLEDTNADLIRNNVPQLERLKILREKAYRQLETLRKNQETIEELKKTLSEPRE</sequence>
<dbReference type="InterPro" id="IPR018004">
    <property type="entry name" value="KilA/APSES_HTH"/>
</dbReference>
<dbReference type="PROSITE" id="PS51301">
    <property type="entry name" value="KILA_N"/>
    <property type="match status" value="1"/>
</dbReference>
<name>A0A9D1H3H7_9FIRM</name>
<gene>
    <name evidence="3" type="ORF">IAA60_01380</name>
</gene>
<evidence type="ECO:0000256" key="1">
    <source>
        <dbReference type="SAM" id="Coils"/>
    </source>
</evidence>
<dbReference type="InterPro" id="IPR017880">
    <property type="entry name" value="KilA_N"/>
</dbReference>
<accession>A0A9D1H3H7</accession>
<keyword evidence="1" id="KW-0175">Coiled coil</keyword>
<evidence type="ECO:0000313" key="3">
    <source>
        <dbReference type="EMBL" id="HIT84534.1"/>
    </source>
</evidence>
<proteinExistence type="predicted"/>
<dbReference type="EMBL" id="DVLU01000011">
    <property type="protein sequence ID" value="HIT84534.1"/>
    <property type="molecule type" value="Genomic_DNA"/>
</dbReference>
<evidence type="ECO:0000313" key="4">
    <source>
        <dbReference type="Proteomes" id="UP000824165"/>
    </source>
</evidence>
<dbReference type="SMART" id="SM01252">
    <property type="entry name" value="KilA-N"/>
    <property type="match status" value="1"/>
</dbReference>
<dbReference type="Pfam" id="PF04383">
    <property type="entry name" value="KilA-N"/>
    <property type="match status" value="1"/>
</dbReference>
<reference evidence="3" key="1">
    <citation type="submission" date="2020-10" db="EMBL/GenBank/DDBJ databases">
        <authorList>
            <person name="Gilroy R."/>
        </authorList>
    </citation>
    <scope>NUCLEOTIDE SEQUENCE</scope>
    <source>
        <strain evidence="3">CHK181-108</strain>
    </source>
</reference>
<dbReference type="Proteomes" id="UP000824165">
    <property type="component" value="Unassembled WGS sequence"/>
</dbReference>
<feature type="coiled-coil region" evidence="1">
    <location>
        <begin position="250"/>
        <end position="277"/>
    </location>
</feature>
<feature type="domain" description="KilA-N" evidence="2">
    <location>
        <begin position="2"/>
        <end position="140"/>
    </location>
</feature>
<protein>
    <submittedName>
        <fullName evidence="3">KilA-N domain-containing protein</fullName>
    </submittedName>
</protein>
<organism evidence="3 4">
    <name type="scientific">Candidatus Ornithomonoglobus intestinigallinarum</name>
    <dbReference type="NCBI Taxonomy" id="2840894"/>
    <lineage>
        <taxon>Bacteria</taxon>
        <taxon>Bacillati</taxon>
        <taxon>Bacillota</taxon>
        <taxon>Clostridia</taxon>
        <taxon>Candidatus Ornithomonoglobus</taxon>
    </lineage>
</organism>